<evidence type="ECO:0000256" key="1">
    <source>
        <dbReference type="SAM" id="MobiDB-lite"/>
    </source>
</evidence>
<feature type="compositionally biased region" description="Polar residues" evidence="1">
    <location>
        <begin position="7"/>
        <end position="19"/>
    </location>
</feature>
<gene>
    <name evidence="2" type="ORF">KSP39_PZI016010</name>
</gene>
<accession>A0AAP0G1L0</accession>
<protein>
    <submittedName>
        <fullName evidence="2">Uncharacterized protein</fullName>
    </submittedName>
</protein>
<evidence type="ECO:0000313" key="2">
    <source>
        <dbReference type="EMBL" id="KAK8933559.1"/>
    </source>
</evidence>
<name>A0AAP0G1L0_9ASPA</name>
<dbReference type="AlphaFoldDB" id="A0AAP0G1L0"/>
<sequence length="59" mass="6821">MQDHAKSASQNVVKGSSPRQRALHSLRNRGRISVLLPCRQAFLLRPPIRRKRCRPLPHE</sequence>
<evidence type="ECO:0000313" key="3">
    <source>
        <dbReference type="Proteomes" id="UP001418222"/>
    </source>
</evidence>
<comment type="caution">
    <text evidence="2">The sequence shown here is derived from an EMBL/GenBank/DDBJ whole genome shotgun (WGS) entry which is preliminary data.</text>
</comment>
<dbReference type="EMBL" id="JBBWWQ010000013">
    <property type="protein sequence ID" value="KAK8933559.1"/>
    <property type="molecule type" value="Genomic_DNA"/>
</dbReference>
<reference evidence="2 3" key="1">
    <citation type="journal article" date="2022" name="Nat. Plants">
        <title>Genomes of leafy and leafless Platanthera orchids illuminate the evolution of mycoheterotrophy.</title>
        <authorList>
            <person name="Li M.H."/>
            <person name="Liu K.W."/>
            <person name="Li Z."/>
            <person name="Lu H.C."/>
            <person name="Ye Q.L."/>
            <person name="Zhang D."/>
            <person name="Wang J.Y."/>
            <person name="Li Y.F."/>
            <person name="Zhong Z.M."/>
            <person name="Liu X."/>
            <person name="Yu X."/>
            <person name="Liu D.K."/>
            <person name="Tu X.D."/>
            <person name="Liu B."/>
            <person name="Hao Y."/>
            <person name="Liao X.Y."/>
            <person name="Jiang Y.T."/>
            <person name="Sun W.H."/>
            <person name="Chen J."/>
            <person name="Chen Y.Q."/>
            <person name="Ai Y."/>
            <person name="Zhai J.W."/>
            <person name="Wu S.S."/>
            <person name="Zhou Z."/>
            <person name="Hsiao Y.Y."/>
            <person name="Wu W.L."/>
            <person name="Chen Y.Y."/>
            <person name="Lin Y.F."/>
            <person name="Hsu J.L."/>
            <person name="Li C.Y."/>
            <person name="Wang Z.W."/>
            <person name="Zhao X."/>
            <person name="Zhong W.Y."/>
            <person name="Ma X.K."/>
            <person name="Ma L."/>
            <person name="Huang J."/>
            <person name="Chen G.Z."/>
            <person name="Huang M.Z."/>
            <person name="Huang L."/>
            <person name="Peng D.H."/>
            <person name="Luo Y.B."/>
            <person name="Zou S.Q."/>
            <person name="Chen S.P."/>
            <person name="Lan S."/>
            <person name="Tsai W.C."/>
            <person name="Van de Peer Y."/>
            <person name="Liu Z.J."/>
        </authorList>
    </citation>
    <scope>NUCLEOTIDE SEQUENCE [LARGE SCALE GENOMIC DNA]</scope>
    <source>
        <strain evidence="2">Lor287</strain>
    </source>
</reference>
<organism evidence="2 3">
    <name type="scientific">Platanthera zijinensis</name>
    <dbReference type="NCBI Taxonomy" id="2320716"/>
    <lineage>
        <taxon>Eukaryota</taxon>
        <taxon>Viridiplantae</taxon>
        <taxon>Streptophyta</taxon>
        <taxon>Embryophyta</taxon>
        <taxon>Tracheophyta</taxon>
        <taxon>Spermatophyta</taxon>
        <taxon>Magnoliopsida</taxon>
        <taxon>Liliopsida</taxon>
        <taxon>Asparagales</taxon>
        <taxon>Orchidaceae</taxon>
        <taxon>Orchidoideae</taxon>
        <taxon>Orchideae</taxon>
        <taxon>Orchidinae</taxon>
        <taxon>Platanthera</taxon>
    </lineage>
</organism>
<feature type="region of interest" description="Disordered" evidence="1">
    <location>
        <begin position="1"/>
        <end position="25"/>
    </location>
</feature>
<proteinExistence type="predicted"/>
<dbReference type="Proteomes" id="UP001418222">
    <property type="component" value="Unassembled WGS sequence"/>
</dbReference>
<keyword evidence="3" id="KW-1185">Reference proteome</keyword>